<evidence type="ECO:0000313" key="1">
    <source>
        <dbReference type="EMBL" id="AEQ22080.1"/>
    </source>
</evidence>
<name>G4Q5H7_ACIIR</name>
<evidence type="ECO:0000313" key="2">
    <source>
        <dbReference type="Proteomes" id="UP000007093"/>
    </source>
</evidence>
<organism evidence="1 2">
    <name type="scientific">Acidaminococcus intestini (strain RyC-MR95)</name>
    <dbReference type="NCBI Taxonomy" id="568816"/>
    <lineage>
        <taxon>Bacteria</taxon>
        <taxon>Bacillati</taxon>
        <taxon>Bacillota</taxon>
        <taxon>Negativicutes</taxon>
        <taxon>Acidaminococcales</taxon>
        <taxon>Acidaminococcaceae</taxon>
        <taxon>Acidaminococcus</taxon>
    </lineage>
</organism>
<dbReference type="STRING" id="568816.Acin_0851"/>
<accession>G4Q5H7</accession>
<dbReference type="Proteomes" id="UP000007093">
    <property type="component" value="Chromosome"/>
</dbReference>
<protein>
    <submittedName>
        <fullName evidence="1">Uncharacterized protein</fullName>
    </submittedName>
</protein>
<dbReference type="HOGENOM" id="CLU_3148350_0_0_9"/>
<reference evidence="1 2" key="1">
    <citation type="journal article" date="2011" name="J. Bacteriol.">
        <title>Complete genome sequence of Acidaminococcus intestini RYC-MR95, a Gram-negative bacterium from the phylum Firmicutes.</title>
        <authorList>
            <person name="D'Auria G."/>
            <person name="Galan J.C."/>
            <person name="Rodriguez-Alcayna M."/>
            <person name="Moya A."/>
            <person name="Baquero F."/>
            <person name="Latorre A."/>
        </authorList>
    </citation>
    <scope>NUCLEOTIDE SEQUENCE [LARGE SCALE GENOMIC DNA]</scope>
    <source>
        <strain evidence="1 2">RyC-MR95</strain>
    </source>
</reference>
<dbReference type="InParanoid" id="G4Q5H7"/>
<dbReference type="PATRIC" id="fig|568816.4.peg.823"/>
<sequence>MIHFAYQAKTTGTLPFPRKKQYNKVLNINLQWLISKGSDADVKSDRFV</sequence>
<keyword evidence="2" id="KW-1185">Reference proteome</keyword>
<gene>
    <name evidence="1" type="ordered locus">Acin_0851</name>
</gene>
<dbReference type="EMBL" id="CP003058">
    <property type="protein sequence ID" value="AEQ22080.1"/>
    <property type="molecule type" value="Genomic_DNA"/>
</dbReference>
<dbReference type="KEGG" id="ain:Acin_0851"/>
<dbReference type="AlphaFoldDB" id="G4Q5H7"/>
<proteinExistence type="predicted"/>